<dbReference type="OrthoDB" id="9804951at2"/>
<evidence type="ECO:0000313" key="6">
    <source>
        <dbReference type="EMBL" id="TWI46865.1"/>
    </source>
</evidence>
<protein>
    <submittedName>
        <fullName evidence="6">PAS domain S-box-containing protein/diguanylate cyclase (GGDEF)-like protein</fullName>
    </submittedName>
</protein>
<organism evidence="6 7">
    <name type="scientific">Pseudomonas duriflava</name>
    <dbReference type="NCBI Taxonomy" id="459528"/>
    <lineage>
        <taxon>Bacteria</taxon>
        <taxon>Pseudomonadati</taxon>
        <taxon>Pseudomonadota</taxon>
        <taxon>Gammaproteobacteria</taxon>
        <taxon>Pseudomonadales</taxon>
        <taxon>Pseudomonadaceae</taxon>
        <taxon>Pseudomonas</taxon>
    </lineage>
</organism>
<dbReference type="Gene3D" id="3.30.450.20">
    <property type="entry name" value="PAS domain"/>
    <property type="match status" value="1"/>
</dbReference>
<dbReference type="Gene3D" id="3.30.450.40">
    <property type="match status" value="1"/>
</dbReference>
<dbReference type="InterPro" id="IPR043128">
    <property type="entry name" value="Rev_trsase/Diguanyl_cyclase"/>
</dbReference>
<dbReference type="PANTHER" id="PTHR44757:SF10">
    <property type="entry name" value="MEMBRANE PROTEIN"/>
    <property type="match status" value="1"/>
</dbReference>
<dbReference type="InterPro" id="IPR035965">
    <property type="entry name" value="PAS-like_dom_sf"/>
</dbReference>
<dbReference type="SUPFAM" id="SSF55785">
    <property type="entry name" value="PYP-like sensor domain (PAS domain)"/>
    <property type="match status" value="1"/>
</dbReference>
<dbReference type="PROSITE" id="PS50883">
    <property type="entry name" value="EAL"/>
    <property type="match status" value="1"/>
</dbReference>
<feature type="domain" description="EAL" evidence="4">
    <location>
        <begin position="516"/>
        <end position="766"/>
    </location>
</feature>
<accession>A0A562PQZ6</accession>
<dbReference type="InterPro" id="IPR029787">
    <property type="entry name" value="Nucleotide_cyclase"/>
</dbReference>
<dbReference type="CDD" id="cd00130">
    <property type="entry name" value="PAS"/>
    <property type="match status" value="1"/>
</dbReference>
<dbReference type="InterPro" id="IPR000014">
    <property type="entry name" value="PAS"/>
</dbReference>
<keyword evidence="7" id="KW-1185">Reference proteome</keyword>
<dbReference type="SMART" id="SM00052">
    <property type="entry name" value="EAL"/>
    <property type="match status" value="1"/>
</dbReference>
<dbReference type="SMART" id="SM00065">
    <property type="entry name" value="GAF"/>
    <property type="match status" value="1"/>
</dbReference>
<dbReference type="Pfam" id="PF00990">
    <property type="entry name" value="GGDEF"/>
    <property type="match status" value="1"/>
</dbReference>
<evidence type="ECO:0000256" key="1">
    <source>
        <dbReference type="SAM" id="Coils"/>
    </source>
</evidence>
<reference evidence="6 7" key="1">
    <citation type="journal article" date="2015" name="Stand. Genomic Sci.">
        <title>Genomic Encyclopedia of Bacterial and Archaeal Type Strains, Phase III: the genomes of soil and plant-associated and newly described type strains.</title>
        <authorList>
            <person name="Whitman W.B."/>
            <person name="Woyke T."/>
            <person name="Klenk H.P."/>
            <person name="Zhou Y."/>
            <person name="Lilburn T.G."/>
            <person name="Beck B.J."/>
            <person name="De Vos P."/>
            <person name="Vandamme P."/>
            <person name="Eisen J.A."/>
            <person name="Garrity G."/>
            <person name="Hugenholtz P."/>
            <person name="Kyrpides N.C."/>
        </authorList>
    </citation>
    <scope>NUCLEOTIDE SEQUENCE [LARGE SCALE GENOMIC DNA]</scope>
    <source>
        <strain evidence="6 7">CGMCC 1.6858</strain>
    </source>
</reference>
<evidence type="ECO:0000313" key="7">
    <source>
        <dbReference type="Proteomes" id="UP000316905"/>
    </source>
</evidence>
<dbReference type="InterPro" id="IPR035919">
    <property type="entry name" value="EAL_sf"/>
</dbReference>
<dbReference type="Pfam" id="PF01590">
    <property type="entry name" value="GAF"/>
    <property type="match status" value="1"/>
</dbReference>
<evidence type="ECO:0000259" key="3">
    <source>
        <dbReference type="PROSITE" id="PS50113"/>
    </source>
</evidence>
<dbReference type="NCBIfam" id="TIGR00229">
    <property type="entry name" value="sensory_box"/>
    <property type="match status" value="1"/>
</dbReference>
<dbReference type="InterPro" id="IPR029016">
    <property type="entry name" value="GAF-like_dom_sf"/>
</dbReference>
<dbReference type="PROSITE" id="PS50113">
    <property type="entry name" value="PAC"/>
    <property type="match status" value="1"/>
</dbReference>
<feature type="domain" description="PAS" evidence="2">
    <location>
        <begin position="185"/>
        <end position="255"/>
    </location>
</feature>
<feature type="domain" description="GGDEF" evidence="5">
    <location>
        <begin position="374"/>
        <end position="507"/>
    </location>
</feature>
<dbReference type="InterPro" id="IPR003018">
    <property type="entry name" value="GAF"/>
</dbReference>
<dbReference type="SUPFAM" id="SSF55781">
    <property type="entry name" value="GAF domain-like"/>
    <property type="match status" value="1"/>
</dbReference>
<dbReference type="Pfam" id="PF00563">
    <property type="entry name" value="EAL"/>
    <property type="match status" value="1"/>
</dbReference>
<keyword evidence="1" id="KW-0175">Coiled coil</keyword>
<dbReference type="Gene3D" id="3.30.70.270">
    <property type="match status" value="1"/>
</dbReference>
<dbReference type="SMART" id="SM00091">
    <property type="entry name" value="PAS"/>
    <property type="match status" value="1"/>
</dbReference>
<evidence type="ECO:0000259" key="5">
    <source>
        <dbReference type="PROSITE" id="PS50887"/>
    </source>
</evidence>
<dbReference type="SMART" id="SM00267">
    <property type="entry name" value="GGDEF"/>
    <property type="match status" value="1"/>
</dbReference>
<dbReference type="InterPro" id="IPR001633">
    <property type="entry name" value="EAL_dom"/>
</dbReference>
<name>A0A562PQZ6_9PSED</name>
<evidence type="ECO:0000259" key="2">
    <source>
        <dbReference type="PROSITE" id="PS50112"/>
    </source>
</evidence>
<dbReference type="PROSITE" id="PS50887">
    <property type="entry name" value="GGDEF"/>
    <property type="match status" value="1"/>
</dbReference>
<dbReference type="InterPro" id="IPR013655">
    <property type="entry name" value="PAS_fold_3"/>
</dbReference>
<proteinExistence type="predicted"/>
<dbReference type="InterPro" id="IPR000160">
    <property type="entry name" value="GGDEF_dom"/>
</dbReference>
<gene>
    <name evidence="6" type="ORF">IQ22_04437</name>
</gene>
<dbReference type="EMBL" id="VLKY01000028">
    <property type="protein sequence ID" value="TWI46865.1"/>
    <property type="molecule type" value="Genomic_DNA"/>
</dbReference>
<dbReference type="RefSeq" id="WP_145145890.1">
    <property type="nucleotide sequence ID" value="NZ_VLKY01000028.1"/>
</dbReference>
<dbReference type="PROSITE" id="PS50112">
    <property type="entry name" value="PAS"/>
    <property type="match status" value="1"/>
</dbReference>
<dbReference type="NCBIfam" id="TIGR00254">
    <property type="entry name" value="GGDEF"/>
    <property type="match status" value="1"/>
</dbReference>
<dbReference type="PANTHER" id="PTHR44757">
    <property type="entry name" value="DIGUANYLATE CYCLASE DGCP"/>
    <property type="match status" value="1"/>
</dbReference>
<sequence>MSTYQSETGPTDVESERIALLHALNLLDTNPEDVFDRVTRLLAKALQVPIALVSLVDTHRQWFKSCIGLPTKETPREYSFCAHAIKQSEVMIVANALQDDRFRDNPLVTGSPDIRFYAGVPLRTREGYALGTLCAIDTRPRYLSHAELQILQDLASIVMREIQLREVCLLSERQIVKSDRKLKSSEARFRAIFEHAGAGIALISSQGMWLEVNGSFCALVGYSHQELTRLSFWDITFPEDLRANLQLFSQLKTGEIKHYQLEKRYRHKEGKTVWVKVSVTKQTYPHNAEDFICVIQNIQARKEAEESLLALHQRLEQQIHERTSELEHANKALTVMMKRQEREAMEDSLTGLPNRRAMYRTLQARLNARPSLEFPLQIFCLDLDGFKLINDSLGHAAGDRVLMEIASRLSTFLQGSDFIARLGGDEFVLIVDGLASRPAIEKLCERLIESIGQNIPIAGHEVSVGCSIGMASAPRDSNRADEILRFADIALCEAKAAGRNSWQFYTEEMNTRLLIQRQIESDLKLALQRDELRLEFQPRYAIEGMHLVGAEALVRWQHPIRGYINPAQFISIAEETGLIVPLSDWILRQACLEAASWDNSVFVSVNLSAVEFKRNDLVERVKAVLQETGLSPQRLELEITEGVMLDNAEEALILMKGLKQLGVQLSMDDFGTGYSSLSYLHRYPLDGLKIDQSFIKALCESAEGRPIIEAIIGLGRALSLVITAEGVETPDQLYMLAQLGCKQAQGYYLARPMDVKQLNELMHVSKALAFEQA</sequence>
<dbReference type="InterPro" id="IPR000700">
    <property type="entry name" value="PAS-assoc_C"/>
</dbReference>
<dbReference type="Gene3D" id="3.20.20.450">
    <property type="entry name" value="EAL domain"/>
    <property type="match status" value="1"/>
</dbReference>
<feature type="domain" description="PAC" evidence="3">
    <location>
        <begin position="259"/>
        <end position="310"/>
    </location>
</feature>
<dbReference type="CDD" id="cd01948">
    <property type="entry name" value="EAL"/>
    <property type="match status" value="1"/>
</dbReference>
<dbReference type="InterPro" id="IPR052155">
    <property type="entry name" value="Biofilm_reg_signaling"/>
</dbReference>
<dbReference type="AlphaFoldDB" id="A0A562PQZ6"/>
<dbReference type="Pfam" id="PF08447">
    <property type="entry name" value="PAS_3"/>
    <property type="match status" value="1"/>
</dbReference>
<evidence type="ECO:0000259" key="4">
    <source>
        <dbReference type="PROSITE" id="PS50883"/>
    </source>
</evidence>
<feature type="coiled-coil region" evidence="1">
    <location>
        <begin position="301"/>
        <end position="332"/>
    </location>
</feature>
<dbReference type="SUPFAM" id="SSF55073">
    <property type="entry name" value="Nucleotide cyclase"/>
    <property type="match status" value="1"/>
</dbReference>
<comment type="caution">
    <text evidence="6">The sequence shown here is derived from an EMBL/GenBank/DDBJ whole genome shotgun (WGS) entry which is preliminary data.</text>
</comment>
<dbReference type="CDD" id="cd01949">
    <property type="entry name" value="GGDEF"/>
    <property type="match status" value="1"/>
</dbReference>
<dbReference type="Proteomes" id="UP000316905">
    <property type="component" value="Unassembled WGS sequence"/>
</dbReference>
<dbReference type="SUPFAM" id="SSF141868">
    <property type="entry name" value="EAL domain-like"/>
    <property type="match status" value="1"/>
</dbReference>